<feature type="region of interest" description="Disordered" evidence="6">
    <location>
        <begin position="1"/>
        <end position="31"/>
    </location>
</feature>
<dbReference type="Proteomes" id="UP000001929">
    <property type="component" value="Chromosome"/>
</dbReference>
<dbReference type="Pfam" id="PF00892">
    <property type="entry name" value="EamA"/>
    <property type="match status" value="2"/>
</dbReference>
<accession>Q2RST8</accession>
<comment type="subcellular location">
    <subcellularLocation>
        <location evidence="1">Membrane</location>
        <topology evidence="1">Multi-pass membrane protein</topology>
    </subcellularLocation>
</comment>
<dbReference type="SUPFAM" id="SSF103481">
    <property type="entry name" value="Multidrug resistance efflux transporter EmrE"/>
    <property type="match status" value="2"/>
</dbReference>
<keyword evidence="4 7" id="KW-1133">Transmembrane helix</keyword>
<reference evidence="9 10" key="1">
    <citation type="journal article" date="2011" name="Stand. Genomic Sci.">
        <title>Complete genome sequence of Rhodospirillum rubrum type strain (S1).</title>
        <authorList>
            <person name="Munk A.C."/>
            <person name="Copeland A."/>
            <person name="Lucas S."/>
            <person name="Lapidus A."/>
            <person name="Del Rio T.G."/>
            <person name="Barry K."/>
            <person name="Detter J.C."/>
            <person name="Hammon N."/>
            <person name="Israni S."/>
            <person name="Pitluck S."/>
            <person name="Brettin T."/>
            <person name="Bruce D."/>
            <person name="Han C."/>
            <person name="Tapia R."/>
            <person name="Gilna P."/>
            <person name="Schmutz J."/>
            <person name="Larimer F."/>
            <person name="Land M."/>
            <person name="Kyrpides N.C."/>
            <person name="Mavromatis K."/>
            <person name="Richardson P."/>
            <person name="Rohde M."/>
            <person name="Goker M."/>
            <person name="Klenk H.P."/>
            <person name="Zhang Y."/>
            <person name="Roberts G.P."/>
            <person name="Reslewic S."/>
            <person name="Schwartz D.C."/>
        </authorList>
    </citation>
    <scope>NUCLEOTIDE SEQUENCE [LARGE SCALE GENOMIC DNA]</scope>
    <source>
        <strain evidence="10">ATCC 11170 / ATH 1.1.1 / DSM 467 / LMG 4362 / NCIMB 8255 / S1</strain>
    </source>
</reference>
<feature type="transmembrane region" description="Helical" evidence="7">
    <location>
        <begin position="107"/>
        <end position="124"/>
    </location>
</feature>
<dbReference type="GO" id="GO:0016020">
    <property type="term" value="C:membrane"/>
    <property type="evidence" value="ECO:0007669"/>
    <property type="project" value="UniProtKB-SubCell"/>
</dbReference>
<feature type="transmembrane region" description="Helical" evidence="7">
    <location>
        <begin position="155"/>
        <end position="172"/>
    </location>
</feature>
<sequence>MAVSSAAPRPGDRAAGAPDGAPDSAPDGAPDGVHDTARGVAWVLVACVIFTLVYASGRLAGGGVGGLQIMAIRYASALVCIVGFALARRGGVSACRSPRPFRHFSRAMMGGLGGACLIQGVTLLPMAEASAIGLLDGVFSVILGIVLLGERVRPLRWLGVALSLVGGVLVIAGRADLSGLLDHLLAGGAVFYPLAGAAFVAMERVLMRQLALREGKMAILFHVNLFGTLILMPVALMTWVPLEGPTLALLIAFGPLALLGQFCNIRGFALAEVSITGPVWYSWLIFAAALGWVMFDEVPGPGVILGGAVIALGGVFLCASGRKRTPALPADTLGPSETPGKAGRE</sequence>
<organism evidence="9 10">
    <name type="scientific">Rhodospirillum rubrum (strain ATCC 11170 / ATH 1.1.1 / DSM 467 / LMG 4362 / NCIMB 8255 / S1)</name>
    <dbReference type="NCBI Taxonomy" id="269796"/>
    <lineage>
        <taxon>Bacteria</taxon>
        <taxon>Pseudomonadati</taxon>
        <taxon>Pseudomonadota</taxon>
        <taxon>Alphaproteobacteria</taxon>
        <taxon>Rhodospirillales</taxon>
        <taxon>Rhodospirillaceae</taxon>
        <taxon>Rhodospirillum</taxon>
    </lineage>
</organism>
<evidence type="ECO:0000313" key="10">
    <source>
        <dbReference type="Proteomes" id="UP000001929"/>
    </source>
</evidence>
<evidence type="ECO:0000313" key="9">
    <source>
        <dbReference type="EMBL" id="ABC22807.1"/>
    </source>
</evidence>
<evidence type="ECO:0000256" key="1">
    <source>
        <dbReference type="ARBA" id="ARBA00004141"/>
    </source>
</evidence>
<dbReference type="AlphaFoldDB" id="Q2RST8"/>
<feature type="transmembrane region" description="Helical" evidence="7">
    <location>
        <begin position="184"/>
        <end position="206"/>
    </location>
</feature>
<evidence type="ECO:0000256" key="6">
    <source>
        <dbReference type="SAM" id="MobiDB-lite"/>
    </source>
</evidence>
<evidence type="ECO:0000256" key="2">
    <source>
        <dbReference type="ARBA" id="ARBA00009853"/>
    </source>
</evidence>
<dbReference type="InterPro" id="IPR037185">
    <property type="entry name" value="EmrE-like"/>
</dbReference>
<feature type="transmembrane region" description="Helical" evidence="7">
    <location>
        <begin position="246"/>
        <end position="265"/>
    </location>
</feature>
<dbReference type="EnsemblBacteria" id="ABC22807">
    <property type="protein sequence ID" value="ABC22807"/>
    <property type="gene ID" value="Rru_A2007"/>
</dbReference>
<dbReference type="KEGG" id="rru:Rru_A2007"/>
<dbReference type="PhylomeDB" id="Q2RST8"/>
<dbReference type="RefSeq" id="WP_011389760.1">
    <property type="nucleotide sequence ID" value="NC_007643.1"/>
</dbReference>
<dbReference type="PANTHER" id="PTHR22911:SF6">
    <property type="entry name" value="SOLUTE CARRIER FAMILY 35 MEMBER G1"/>
    <property type="match status" value="1"/>
</dbReference>
<feature type="transmembrane region" description="Helical" evidence="7">
    <location>
        <begin position="277"/>
        <end position="295"/>
    </location>
</feature>
<protein>
    <recommendedName>
        <fullName evidence="8">EamA domain-containing protein</fullName>
    </recommendedName>
</protein>
<gene>
    <name evidence="9" type="ordered locus">Rru_A2007</name>
</gene>
<evidence type="ECO:0000256" key="5">
    <source>
        <dbReference type="ARBA" id="ARBA00023136"/>
    </source>
</evidence>
<name>Q2RST8_RHORT</name>
<feature type="transmembrane region" description="Helical" evidence="7">
    <location>
        <begin position="130"/>
        <end position="148"/>
    </location>
</feature>
<dbReference type="InterPro" id="IPR000620">
    <property type="entry name" value="EamA_dom"/>
</dbReference>
<dbReference type="PANTHER" id="PTHR22911">
    <property type="entry name" value="ACYL-MALONYL CONDENSING ENZYME-RELATED"/>
    <property type="match status" value="1"/>
</dbReference>
<feature type="domain" description="EamA" evidence="8">
    <location>
        <begin position="190"/>
        <end position="316"/>
    </location>
</feature>
<evidence type="ECO:0000256" key="3">
    <source>
        <dbReference type="ARBA" id="ARBA00022692"/>
    </source>
</evidence>
<keyword evidence="5 7" id="KW-0472">Membrane</keyword>
<feature type="transmembrane region" description="Helical" evidence="7">
    <location>
        <begin position="39"/>
        <end position="57"/>
    </location>
</feature>
<feature type="transmembrane region" description="Helical" evidence="7">
    <location>
        <begin position="301"/>
        <end position="319"/>
    </location>
</feature>
<feature type="transmembrane region" description="Helical" evidence="7">
    <location>
        <begin position="69"/>
        <end position="87"/>
    </location>
</feature>
<proteinExistence type="inferred from homology"/>
<dbReference type="eggNOG" id="COG0697">
    <property type="taxonomic scope" value="Bacteria"/>
</dbReference>
<feature type="domain" description="EamA" evidence="8">
    <location>
        <begin position="38"/>
        <end position="171"/>
    </location>
</feature>
<evidence type="ECO:0000256" key="7">
    <source>
        <dbReference type="SAM" id="Phobius"/>
    </source>
</evidence>
<evidence type="ECO:0000256" key="4">
    <source>
        <dbReference type="ARBA" id="ARBA00022989"/>
    </source>
</evidence>
<dbReference type="EMBL" id="CP000230">
    <property type="protein sequence ID" value="ABC22807.1"/>
    <property type="molecule type" value="Genomic_DNA"/>
</dbReference>
<dbReference type="PATRIC" id="fig|269796.9.peg.2091"/>
<keyword evidence="10" id="KW-1185">Reference proteome</keyword>
<keyword evidence="3 7" id="KW-0812">Transmembrane</keyword>
<comment type="similarity">
    <text evidence="2">Belongs to the drug/metabolite transporter (DMT) superfamily. 10 TMS drug/metabolite exporter (DME) (TC 2.A.7.3) family.</text>
</comment>
<feature type="transmembrane region" description="Helical" evidence="7">
    <location>
        <begin position="218"/>
        <end position="240"/>
    </location>
</feature>
<dbReference type="HOGENOM" id="CLU_032828_2_2_5"/>
<evidence type="ECO:0000259" key="8">
    <source>
        <dbReference type="Pfam" id="PF00892"/>
    </source>
</evidence>